<accession>A0AAF3J400</accession>
<evidence type="ECO:0000256" key="8">
    <source>
        <dbReference type="ARBA" id="ARBA00022840"/>
    </source>
</evidence>
<keyword evidence="11" id="KW-0687">Ribonucleoprotein</keyword>
<dbReference type="Pfam" id="PF00133">
    <property type="entry name" value="tRNA-synt_1"/>
    <property type="match status" value="1"/>
</dbReference>
<organism evidence="17 18">
    <name type="scientific">Mesorhabditis belari</name>
    <dbReference type="NCBI Taxonomy" id="2138241"/>
    <lineage>
        <taxon>Eukaryota</taxon>
        <taxon>Metazoa</taxon>
        <taxon>Ecdysozoa</taxon>
        <taxon>Nematoda</taxon>
        <taxon>Chromadorea</taxon>
        <taxon>Rhabditida</taxon>
        <taxon>Rhabditina</taxon>
        <taxon>Rhabditomorpha</taxon>
        <taxon>Rhabditoidea</taxon>
        <taxon>Rhabditidae</taxon>
        <taxon>Mesorhabditinae</taxon>
        <taxon>Mesorhabditis</taxon>
    </lineage>
</organism>
<reference evidence="18" key="1">
    <citation type="submission" date="2024-02" db="UniProtKB">
        <authorList>
            <consortium name="WormBaseParasite"/>
        </authorList>
    </citation>
    <scope>IDENTIFICATION</scope>
</reference>
<evidence type="ECO:0000313" key="18">
    <source>
        <dbReference type="WBParaSite" id="MBELARI_LOCUS14766"/>
    </source>
</evidence>
<dbReference type="SUPFAM" id="SSF144210">
    <property type="entry name" value="Nop10-like SnoRNP"/>
    <property type="match status" value="1"/>
</dbReference>
<evidence type="ECO:0000313" key="17">
    <source>
        <dbReference type="Proteomes" id="UP000887575"/>
    </source>
</evidence>
<dbReference type="InterPro" id="IPR002300">
    <property type="entry name" value="aa-tRNA-synth_Ia"/>
</dbReference>
<evidence type="ECO:0000256" key="10">
    <source>
        <dbReference type="ARBA" id="ARBA00023146"/>
    </source>
</evidence>
<dbReference type="PRINTS" id="PR00984">
    <property type="entry name" value="TRNASYNTHILE"/>
</dbReference>
<protein>
    <recommendedName>
        <fullName evidence="3">isoleucine--tRNA ligase</fullName>
        <ecNumber evidence="3">6.1.1.5</ecNumber>
    </recommendedName>
    <alternativeName>
        <fullName evidence="13">Isoleucyl-tRNA synthetase</fullName>
    </alternativeName>
    <alternativeName>
        <fullName evidence="12">Nucleolar protein 10</fullName>
    </alternativeName>
</protein>
<dbReference type="PROSITE" id="PS00178">
    <property type="entry name" value="AA_TRNA_LIGASE_I"/>
    <property type="match status" value="1"/>
</dbReference>
<evidence type="ECO:0000256" key="7">
    <source>
        <dbReference type="ARBA" id="ARBA00022741"/>
    </source>
</evidence>
<keyword evidence="10 14" id="KW-0030">Aminoacyl-tRNA synthetase</keyword>
<evidence type="ECO:0000256" key="13">
    <source>
        <dbReference type="ARBA" id="ARBA00032665"/>
    </source>
</evidence>
<dbReference type="GO" id="GO:0004822">
    <property type="term" value="F:isoleucine-tRNA ligase activity"/>
    <property type="evidence" value="ECO:0007669"/>
    <property type="project" value="UniProtKB-EC"/>
</dbReference>
<dbReference type="GO" id="GO:0002161">
    <property type="term" value="F:aminoacyl-tRNA deacylase activity"/>
    <property type="evidence" value="ECO:0007669"/>
    <property type="project" value="InterPro"/>
</dbReference>
<evidence type="ECO:0000256" key="4">
    <source>
        <dbReference type="ARBA" id="ARBA00022517"/>
    </source>
</evidence>
<dbReference type="InterPro" id="IPR009008">
    <property type="entry name" value="Val/Leu/Ile-tRNA-synth_edit"/>
</dbReference>
<dbReference type="EC" id="6.1.1.5" evidence="3"/>
<dbReference type="SUPFAM" id="SSF52374">
    <property type="entry name" value="Nucleotidylyl transferase"/>
    <property type="match status" value="1"/>
</dbReference>
<dbReference type="InterPro" id="IPR014729">
    <property type="entry name" value="Rossmann-like_a/b/a_fold"/>
</dbReference>
<evidence type="ECO:0000256" key="11">
    <source>
        <dbReference type="ARBA" id="ARBA00023274"/>
    </source>
</evidence>
<keyword evidence="6 14" id="KW-0436">Ligase</keyword>
<evidence type="ECO:0000256" key="5">
    <source>
        <dbReference type="ARBA" id="ARBA00022552"/>
    </source>
</evidence>
<dbReference type="WBParaSite" id="MBELARI_LOCUS14766">
    <property type="protein sequence ID" value="MBELARI_LOCUS14766"/>
    <property type="gene ID" value="MBELARI_LOCUS14766"/>
</dbReference>
<evidence type="ECO:0000259" key="15">
    <source>
        <dbReference type="Pfam" id="PF00133"/>
    </source>
</evidence>
<keyword evidence="9 14" id="KW-0648">Protein biosynthesis</keyword>
<evidence type="ECO:0000256" key="12">
    <source>
        <dbReference type="ARBA" id="ARBA00030185"/>
    </source>
</evidence>
<evidence type="ECO:0000256" key="14">
    <source>
        <dbReference type="RuleBase" id="RU363035"/>
    </source>
</evidence>
<evidence type="ECO:0000256" key="6">
    <source>
        <dbReference type="ARBA" id="ARBA00022598"/>
    </source>
</evidence>
<dbReference type="PANTHER" id="PTHR42765">
    <property type="entry name" value="SOLEUCYL-TRNA SYNTHETASE"/>
    <property type="match status" value="1"/>
</dbReference>
<dbReference type="InterPro" id="IPR007264">
    <property type="entry name" value="H/ACA_rnp_Nop10"/>
</dbReference>
<keyword evidence="7 14" id="KW-0547">Nucleotide-binding</keyword>
<dbReference type="GO" id="GO:0001522">
    <property type="term" value="P:pseudouridine synthesis"/>
    <property type="evidence" value="ECO:0007669"/>
    <property type="project" value="InterPro"/>
</dbReference>
<dbReference type="GO" id="GO:0006428">
    <property type="term" value="P:isoleucyl-tRNA aminoacylation"/>
    <property type="evidence" value="ECO:0007669"/>
    <property type="project" value="InterPro"/>
</dbReference>
<dbReference type="InterPro" id="IPR036756">
    <property type="entry name" value="H/ACA_rnp_Nop10_sf"/>
</dbReference>
<dbReference type="GO" id="GO:1990904">
    <property type="term" value="C:ribonucleoprotein complex"/>
    <property type="evidence" value="ECO:0007669"/>
    <property type="project" value="UniProtKB-KW"/>
</dbReference>
<comment type="similarity">
    <text evidence="1 14">Belongs to the class-I aminoacyl-tRNA synthetase family.</text>
</comment>
<feature type="domain" description="Aminoacyl-tRNA synthetase class Ia" evidence="15">
    <location>
        <begin position="337"/>
        <end position="952"/>
    </location>
</feature>
<dbReference type="InterPro" id="IPR009080">
    <property type="entry name" value="tRNAsynth_Ia_anticodon-bd"/>
</dbReference>
<dbReference type="InterPro" id="IPR001412">
    <property type="entry name" value="aa-tRNA-synth_I_CS"/>
</dbReference>
<dbReference type="Gene3D" id="1.10.730.20">
    <property type="match status" value="1"/>
</dbReference>
<dbReference type="GO" id="GO:0006364">
    <property type="term" value="P:rRNA processing"/>
    <property type="evidence" value="ECO:0007669"/>
    <property type="project" value="UniProtKB-KW"/>
</dbReference>
<proteinExistence type="inferred from homology"/>
<dbReference type="Gene3D" id="3.40.50.620">
    <property type="entry name" value="HUPs"/>
    <property type="match status" value="2"/>
</dbReference>
<sequence length="1243" mass="142293">MLLRYFLDESGHRVYTLKKTAPEGSQTFSAHPAKFSPEDKCSKYRVIVKKRFGLLPSQQAKIMAIYWEWRRIFRQKLRSFSPQQSKFSYQQWAKRRLVMSFVFFFVGWKVFGYTLTEMGLYVYDEETGKGHYRTPAEARELRNKLELEHDRRLKKPMDICMPPPATIDISFSIGDRFIQLLKTQHANLDSYFFTELGKIGQIIEVIFPEELINERLTGHQGVEYESRLLVGGDNSSADLFVRRLIATLNSLKLPRRRLLTLLLWKSCKLPYKRLKPIFLGSNVFYSTSTSPAAETVKKKKNEHNIFQIQTNFTYGPKQKGNKAHLDQQIAIAGRLDNLYAWQREERKGREVFELLDGPPYANGSVHVGHAVNKILKDFIVKSQMALGKQVRFRPGWDCHGLPIELKIRKDVKEKSDIQIREMAIEVAQEAIDKQKQAFRRWGVTGDWENPYLTMNVDYVAEELRLFGDMLKSGLVYRKIRPVHWSPSSQTALAESELEYVPTHQSISCFFRFKMISSAPLENLNIFHLDRPIVIYALIWTTTPWTLPLNDAICIKNDVDYCAIQFDDEKNTPVNTVYLVAKSSVLDLQTKLNKKLNIVGSISGKSLEGLHYRSCWHNELALPIYASSHVSTSKGTGLVHAAFAHGAEDYQVSLLHGRDVHCFVDSRGCYTRNLGHDLEGKDVLTDGQKEAMKLLHRDIVHAVPFEHSYPYDWRTKKPVLIRATAQWFINTSIIGHTAVDLLKDVHVGSGKIDQSEELRSLLSSRKEWCISRQRAWGVPIPAFRDDRDNEYSSKELCDRVADLTEKFGIHAWWTRDESEFLTNDVKASLNLPSADVVLKKSHNVMDVWMDSGLAWHCARKNYNDADAKRPADAILEGVDQSRGWFSSLALTGAALNKSVPFKRILVHGFCLDDEGKKMSKSLGNVVDPETVTDGTLRSKALGADGLRLWVALHGSEGSQPSRIGPVILEDIDLQLTKLRKMFYFLLGSLHDYQGQKPSKLPLLDQIVLNDLHSLVKDSLRFYKEYRFKTLMQNLLLFAQDNVSKSYIHYVHDRLYVDASGSESHLAAQYTMNQLIINLSQLIAPILPHLAIEIATHRKNIDSEKALQFEFDSWETPEEQYSLCMDADLKEIKEIVGKIRLEIGRLTPEKSDASKMAAVVNLDSESYKKLFRLHPSMKSTKTELTELIGVSQITLRDSGGDSEMTVRLEKPDSDHCSRCRRMRKLPNDHPYCVFCNQSLRTMGLL</sequence>
<keyword evidence="17" id="KW-1185">Reference proteome</keyword>
<dbReference type="SUPFAM" id="SSF47323">
    <property type="entry name" value="Anticodon-binding domain of a subclass of class I aminoacyl-tRNA synthetases"/>
    <property type="match status" value="1"/>
</dbReference>
<dbReference type="AlphaFoldDB" id="A0AAF3J400"/>
<dbReference type="GO" id="GO:0032543">
    <property type="term" value="P:mitochondrial translation"/>
    <property type="evidence" value="ECO:0007669"/>
    <property type="project" value="TreeGrafter"/>
</dbReference>
<dbReference type="GO" id="GO:0030515">
    <property type="term" value="F:snoRNA binding"/>
    <property type="evidence" value="ECO:0007669"/>
    <property type="project" value="InterPro"/>
</dbReference>
<dbReference type="PANTHER" id="PTHR42765:SF1">
    <property type="entry name" value="ISOLEUCINE--TRNA LIGASE, MITOCHONDRIAL"/>
    <property type="match status" value="1"/>
</dbReference>
<dbReference type="InterPro" id="IPR002301">
    <property type="entry name" value="Ile-tRNA-ligase"/>
</dbReference>
<comment type="similarity">
    <text evidence="2">Belongs to the NOP10 family.</text>
</comment>
<dbReference type="SUPFAM" id="SSF50677">
    <property type="entry name" value="ValRS/IleRS/LeuRS editing domain"/>
    <property type="match status" value="1"/>
</dbReference>
<evidence type="ECO:0000256" key="3">
    <source>
        <dbReference type="ARBA" id="ARBA00013165"/>
    </source>
</evidence>
<dbReference type="InterPro" id="IPR050081">
    <property type="entry name" value="Ile-tRNA_ligase"/>
</dbReference>
<dbReference type="Gene3D" id="3.90.740.10">
    <property type="entry name" value="Valyl/Leucyl/Isoleucyl-tRNA synthetase, editing domain"/>
    <property type="match status" value="1"/>
</dbReference>
<dbReference type="GO" id="GO:0005524">
    <property type="term" value="F:ATP binding"/>
    <property type="evidence" value="ECO:0007669"/>
    <property type="project" value="UniProtKB-KW"/>
</dbReference>
<feature type="domain" description="Methionyl/Valyl/Leucyl/Isoleucyl-tRNA synthetase anticodon-binding" evidence="16">
    <location>
        <begin position="1003"/>
        <end position="1141"/>
    </location>
</feature>
<dbReference type="Proteomes" id="UP000887575">
    <property type="component" value="Unassembled WGS sequence"/>
</dbReference>
<dbReference type="GO" id="GO:0005739">
    <property type="term" value="C:mitochondrion"/>
    <property type="evidence" value="ECO:0007669"/>
    <property type="project" value="TreeGrafter"/>
</dbReference>
<keyword evidence="5" id="KW-0698">rRNA processing</keyword>
<dbReference type="FunFam" id="3.40.50.620:FF:000401">
    <property type="entry name" value="Isoleucyl-tRNA synthetase (Mitochondrial)"/>
    <property type="match status" value="1"/>
</dbReference>
<keyword evidence="4" id="KW-0690">Ribosome biogenesis</keyword>
<dbReference type="Pfam" id="PF04135">
    <property type="entry name" value="Nop10p"/>
    <property type="match status" value="1"/>
</dbReference>
<dbReference type="NCBIfam" id="TIGR00392">
    <property type="entry name" value="ileS"/>
    <property type="match status" value="1"/>
</dbReference>
<keyword evidence="8 14" id="KW-0067">ATP-binding</keyword>
<dbReference type="Gene3D" id="2.20.28.40">
    <property type="entry name" value="H/ACA ribonucleoprotein complex, subunit Nop10"/>
    <property type="match status" value="1"/>
</dbReference>
<name>A0AAF3J400_9BILA</name>
<evidence type="ECO:0000256" key="2">
    <source>
        <dbReference type="ARBA" id="ARBA00009462"/>
    </source>
</evidence>
<evidence type="ECO:0000256" key="9">
    <source>
        <dbReference type="ARBA" id="ARBA00022917"/>
    </source>
</evidence>
<evidence type="ECO:0000256" key="1">
    <source>
        <dbReference type="ARBA" id="ARBA00005594"/>
    </source>
</evidence>
<dbReference type="InterPro" id="IPR013155">
    <property type="entry name" value="M/V/L/I-tRNA-synth_anticd-bd"/>
</dbReference>
<evidence type="ECO:0000259" key="16">
    <source>
        <dbReference type="Pfam" id="PF08264"/>
    </source>
</evidence>
<dbReference type="Pfam" id="PF08264">
    <property type="entry name" value="Anticodon_1"/>
    <property type="match status" value="1"/>
</dbReference>